<comment type="caution">
    <text evidence="1">The sequence shown here is derived from an EMBL/GenBank/DDBJ whole genome shotgun (WGS) entry which is preliminary data.</text>
</comment>
<dbReference type="RefSeq" id="WP_179793829.1">
    <property type="nucleotide sequence ID" value="NZ_BAABHP010000007.1"/>
</dbReference>
<dbReference type="EMBL" id="JACCBN010000001">
    <property type="protein sequence ID" value="NYD36095.1"/>
    <property type="molecule type" value="Genomic_DNA"/>
</dbReference>
<dbReference type="Proteomes" id="UP000535890">
    <property type="component" value="Unassembled WGS sequence"/>
</dbReference>
<organism evidence="1 2">
    <name type="scientific">Actinomycetospora corticicola</name>
    <dbReference type="NCBI Taxonomy" id="663602"/>
    <lineage>
        <taxon>Bacteria</taxon>
        <taxon>Bacillati</taxon>
        <taxon>Actinomycetota</taxon>
        <taxon>Actinomycetes</taxon>
        <taxon>Pseudonocardiales</taxon>
        <taxon>Pseudonocardiaceae</taxon>
        <taxon>Actinomycetospora</taxon>
    </lineage>
</organism>
<reference evidence="1 2" key="1">
    <citation type="submission" date="2020-07" db="EMBL/GenBank/DDBJ databases">
        <title>Sequencing the genomes of 1000 actinobacteria strains.</title>
        <authorList>
            <person name="Klenk H.-P."/>
        </authorList>
    </citation>
    <scope>NUCLEOTIDE SEQUENCE [LARGE SCALE GENOMIC DNA]</scope>
    <source>
        <strain evidence="1 2">DSM 45772</strain>
    </source>
</reference>
<accession>A0A7Y9DV55</accession>
<dbReference type="AlphaFoldDB" id="A0A7Y9DV55"/>
<sequence length="64" mass="6355">MTVTLDTAAAALPARDRAVLAALAAGRGTVVGDRIIVDGLPLADQFVAARLRAAGLLDASGRAA</sequence>
<name>A0A7Y9DV55_9PSEU</name>
<evidence type="ECO:0000313" key="2">
    <source>
        <dbReference type="Proteomes" id="UP000535890"/>
    </source>
</evidence>
<protein>
    <submittedName>
        <fullName evidence="1">Uncharacterized protein</fullName>
    </submittedName>
</protein>
<proteinExistence type="predicted"/>
<gene>
    <name evidence="1" type="ORF">BJ983_002197</name>
</gene>
<keyword evidence="2" id="KW-1185">Reference proteome</keyword>
<evidence type="ECO:0000313" key="1">
    <source>
        <dbReference type="EMBL" id="NYD36095.1"/>
    </source>
</evidence>